<dbReference type="EMBL" id="JBHTAG010000003">
    <property type="protein sequence ID" value="MFC7097897.1"/>
    <property type="molecule type" value="Genomic_DNA"/>
</dbReference>
<dbReference type="RefSeq" id="WP_276237610.1">
    <property type="nucleotide sequence ID" value="NZ_CP119989.1"/>
</dbReference>
<dbReference type="GeneID" id="79271187"/>
<name>A0ABD5X079_9EURY</name>
<sequence>MTHFTRRGVLTALGVAGFSTVAGARLAGGSRPPFARYTVAQATDGPGALRVSWYETYNGTPIDSPEGDPVAGAEDTLDPTTGPTYVDDAPGAVVSLGNVLPGDSGNLVIGLQALDADLNVWFRPVLTANAENGQNEPEELAEGVDTDGVGELGGVTNSLFWLDNSVVFGACDGQADLFEPQVPTADGSGAAGAFVDVVEAFETGVRLPFDGGDGCPEALPQDGNRCVGFRWAVPEEIGNTIQSDSLEFTLEFAAVSCGDDANPFEVAA</sequence>
<evidence type="ECO:0000313" key="2">
    <source>
        <dbReference type="Proteomes" id="UP001596388"/>
    </source>
</evidence>
<gene>
    <name evidence="1" type="ORF">ACFQKD_11335</name>
</gene>
<keyword evidence="2" id="KW-1185">Reference proteome</keyword>
<comment type="caution">
    <text evidence="1">The sequence shown here is derived from an EMBL/GenBank/DDBJ whole genome shotgun (WGS) entry which is preliminary data.</text>
</comment>
<accession>A0ABD5X079</accession>
<organism evidence="1 2">
    <name type="scientific">Halobaculum marinum</name>
    <dbReference type="NCBI Taxonomy" id="3031996"/>
    <lineage>
        <taxon>Archaea</taxon>
        <taxon>Methanobacteriati</taxon>
        <taxon>Methanobacteriota</taxon>
        <taxon>Stenosarchaea group</taxon>
        <taxon>Halobacteria</taxon>
        <taxon>Halobacteriales</taxon>
        <taxon>Haloferacaceae</taxon>
        <taxon>Halobaculum</taxon>
    </lineage>
</organism>
<dbReference type="Proteomes" id="UP001596388">
    <property type="component" value="Unassembled WGS sequence"/>
</dbReference>
<reference evidence="1 2" key="1">
    <citation type="journal article" date="2019" name="Int. J. Syst. Evol. Microbiol.">
        <title>The Global Catalogue of Microorganisms (GCM) 10K type strain sequencing project: providing services to taxonomists for standard genome sequencing and annotation.</title>
        <authorList>
            <consortium name="The Broad Institute Genomics Platform"/>
            <consortium name="The Broad Institute Genome Sequencing Center for Infectious Disease"/>
            <person name="Wu L."/>
            <person name="Ma J."/>
        </authorList>
    </citation>
    <scope>NUCLEOTIDE SEQUENCE [LARGE SCALE GENOMIC DNA]</scope>
    <source>
        <strain evidence="1 2">DT55</strain>
    </source>
</reference>
<dbReference type="PROSITE" id="PS51318">
    <property type="entry name" value="TAT"/>
    <property type="match status" value="1"/>
</dbReference>
<proteinExistence type="predicted"/>
<protein>
    <recommendedName>
        <fullName evidence="3">SipW-cognate class signal peptide</fullName>
    </recommendedName>
</protein>
<dbReference type="InterPro" id="IPR006311">
    <property type="entry name" value="TAT_signal"/>
</dbReference>
<evidence type="ECO:0000313" key="1">
    <source>
        <dbReference type="EMBL" id="MFC7097897.1"/>
    </source>
</evidence>
<dbReference type="AlphaFoldDB" id="A0ABD5X079"/>
<evidence type="ECO:0008006" key="3">
    <source>
        <dbReference type="Google" id="ProtNLM"/>
    </source>
</evidence>